<comment type="caution">
    <text evidence="3">The sequence shown here is derived from an EMBL/GenBank/DDBJ whole genome shotgun (WGS) entry which is preliminary data.</text>
</comment>
<dbReference type="Pfam" id="PF03787">
    <property type="entry name" value="RAMPs"/>
    <property type="match status" value="1"/>
</dbReference>
<dbReference type="AlphaFoldDB" id="A0A8J6UE67"/>
<organism evidence="3 4">
    <name type="scientific">Neiella litorisoli</name>
    <dbReference type="NCBI Taxonomy" id="2771431"/>
    <lineage>
        <taxon>Bacteria</taxon>
        <taxon>Pseudomonadati</taxon>
        <taxon>Pseudomonadota</taxon>
        <taxon>Gammaproteobacteria</taxon>
        <taxon>Alteromonadales</taxon>
        <taxon>Echinimonadaceae</taxon>
        <taxon>Neiella</taxon>
    </lineage>
</organism>
<evidence type="ECO:0000313" key="4">
    <source>
        <dbReference type="Proteomes" id="UP000638014"/>
    </source>
</evidence>
<name>A0A8J6UE67_9GAMM</name>
<dbReference type="EMBL" id="JACXAF010000008">
    <property type="protein sequence ID" value="MBD1389279.1"/>
    <property type="molecule type" value="Genomic_DNA"/>
</dbReference>
<gene>
    <name evidence="3" type="ORF">IC617_07570</name>
</gene>
<accession>A0A8J6UE67</accession>
<reference evidence="3" key="1">
    <citation type="submission" date="2020-09" db="EMBL/GenBank/DDBJ databases">
        <title>A novel bacterium of genus Neiella, isolated from South China Sea.</title>
        <authorList>
            <person name="Huang H."/>
            <person name="Mo K."/>
            <person name="Hu Y."/>
        </authorList>
    </citation>
    <scope>NUCLEOTIDE SEQUENCE</scope>
    <source>
        <strain evidence="3">HB171785</strain>
    </source>
</reference>
<evidence type="ECO:0000259" key="2">
    <source>
        <dbReference type="Pfam" id="PF03787"/>
    </source>
</evidence>
<proteinExistence type="predicted"/>
<keyword evidence="4" id="KW-1185">Reference proteome</keyword>
<sequence length="535" mass="58910">MKYGLLIRLDDDVILSATSATEIDHQSLDYIPGSALLGAMASAIIPQLDSNRDELIWQLFFSGAVQFGNGYPAYELNGRWQRALPVPLALHRGKYDDLTVTNAGNQILNAAAVYNMMHTKPDESAQPKQLRTGFLGADGRVVDVRKNKVTKTAINPQTGVAATSQLFNYESLASKQYFLATINIADDVPEQLRTILLSALSGRLRLGRSRGAEFGRVSIQYHELDESDSMSFDHSELTLWLVSDCYVCDTSGISTLTPSGKQIGLSAGELVLEKSFIRARSYTPFNAHRGGYETTREVIGAGSVLTYSFANCALTEQDKQLLASGLGLYQSQGLGQLVVNPAVLTTQHSLPTAALFKDVLVSGIAVQKPNDLTAKITVNSQLQAWLLGQVEQRDQLATMEDKYHQFNEAIFKHIQLARRYSVVDPSDSYGPSKTQWSRLQDWAIQAGRGASIEPLFESGGVCKPDGKTSDGQNSNNPEWVIMAPDCHNRPTPLNQFLKKELEEFDDQERANALIQIAELAQKKQWFNSELMGASL</sequence>
<dbReference type="Proteomes" id="UP000638014">
    <property type="component" value="Unassembled WGS sequence"/>
</dbReference>
<feature type="domain" description="CRISPR type III-associated protein" evidence="2">
    <location>
        <begin position="22"/>
        <end position="217"/>
    </location>
</feature>
<evidence type="ECO:0000313" key="3">
    <source>
        <dbReference type="EMBL" id="MBD1389279.1"/>
    </source>
</evidence>
<dbReference type="InterPro" id="IPR005537">
    <property type="entry name" value="RAMP_III_fam"/>
</dbReference>
<dbReference type="RefSeq" id="WP_191144384.1">
    <property type="nucleotide sequence ID" value="NZ_JACXAF010000008.1"/>
</dbReference>
<protein>
    <recommendedName>
        <fullName evidence="2">CRISPR type III-associated protein domain-containing protein</fullName>
    </recommendedName>
</protein>
<dbReference type="GO" id="GO:0051607">
    <property type="term" value="P:defense response to virus"/>
    <property type="evidence" value="ECO:0007669"/>
    <property type="project" value="UniProtKB-KW"/>
</dbReference>
<evidence type="ECO:0000256" key="1">
    <source>
        <dbReference type="ARBA" id="ARBA00023118"/>
    </source>
</evidence>
<keyword evidence="1" id="KW-0051">Antiviral defense</keyword>